<feature type="non-terminal residue" evidence="1">
    <location>
        <position position="1"/>
    </location>
</feature>
<organism evidence="1">
    <name type="scientific">Arion vulgaris</name>
    <dbReference type="NCBI Taxonomy" id="1028688"/>
    <lineage>
        <taxon>Eukaryota</taxon>
        <taxon>Metazoa</taxon>
        <taxon>Spiralia</taxon>
        <taxon>Lophotrochozoa</taxon>
        <taxon>Mollusca</taxon>
        <taxon>Gastropoda</taxon>
        <taxon>Heterobranchia</taxon>
        <taxon>Euthyneura</taxon>
        <taxon>Panpulmonata</taxon>
        <taxon>Eupulmonata</taxon>
        <taxon>Stylommatophora</taxon>
        <taxon>Helicina</taxon>
        <taxon>Arionoidea</taxon>
        <taxon>Arionidae</taxon>
        <taxon>Arion</taxon>
    </lineage>
</organism>
<name>A0A0B6XWZ2_9EUPU</name>
<dbReference type="EMBL" id="HACG01001707">
    <property type="protein sequence ID" value="CEK48572.1"/>
    <property type="molecule type" value="Transcribed_RNA"/>
</dbReference>
<proteinExistence type="predicted"/>
<accession>A0A0B6XWZ2</accession>
<sequence>PDIFIFETDFSLVIFCGDYQQQMANITRKSQFTILENIETFIYKMVAKQGLKMTPTTL</sequence>
<protein>
    <submittedName>
        <fullName evidence="1">Uncharacterized protein</fullName>
    </submittedName>
</protein>
<dbReference type="AlphaFoldDB" id="A0A0B6XWZ2"/>
<gene>
    <name evidence="1" type="primary">ORF4465</name>
</gene>
<reference evidence="1" key="1">
    <citation type="submission" date="2014-12" db="EMBL/GenBank/DDBJ databases">
        <title>Insight into the proteome of Arion vulgaris.</title>
        <authorList>
            <person name="Aradska J."/>
            <person name="Bulat T."/>
            <person name="Smidak R."/>
            <person name="Sarate P."/>
            <person name="Gangsoo J."/>
            <person name="Sialana F."/>
            <person name="Bilban M."/>
            <person name="Lubec G."/>
        </authorList>
    </citation>
    <scope>NUCLEOTIDE SEQUENCE</scope>
    <source>
        <tissue evidence="1">Skin</tissue>
    </source>
</reference>
<evidence type="ECO:0000313" key="1">
    <source>
        <dbReference type="EMBL" id="CEK48572.1"/>
    </source>
</evidence>